<evidence type="ECO:0000313" key="4">
    <source>
        <dbReference type="Proteomes" id="UP001431010"/>
    </source>
</evidence>
<dbReference type="InterPro" id="IPR011008">
    <property type="entry name" value="Dimeric_a/b-barrel"/>
</dbReference>
<dbReference type="RefSeq" id="WP_231319941.1">
    <property type="nucleotide sequence ID" value="NZ_CP088156.1"/>
</dbReference>
<dbReference type="EMBL" id="CP088156">
    <property type="protein sequence ID" value="UFZ03928.1"/>
    <property type="molecule type" value="Genomic_DNA"/>
</dbReference>
<protein>
    <submittedName>
        <fullName evidence="3">YciI family protein</fullName>
    </submittedName>
</protein>
<proteinExistence type="inferred from homology"/>
<sequence length="117" mass="13145">MQYLLMIYQNEVEYAKRDKSTEQAMLAEYQTFTQSIISSGNYKGGDRLQPTTTATTVRVRDGKMLTTDGPFAETREQLGGYYMIEAGNLDEAIGIAARIPGARVGSIEVRPVWQYNH</sequence>
<gene>
    <name evidence="3" type="ORF">LQG66_32835</name>
</gene>
<dbReference type="PANTHER" id="PTHR35174">
    <property type="entry name" value="BLL7171 PROTEIN-RELATED"/>
    <property type="match status" value="1"/>
</dbReference>
<dbReference type="Proteomes" id="UP001431010">
    <property type="component" value="Chromosome"/>
</dbReference>
<keyword evidence="4" id="KW-1185">Reference proteome</keyword>
<dbReference type="PANTHER" id="PTHR35174:SF3">
    <property type="entry name" value="BLL7171 PROTEIN"/>
    <property type="match status" value="1"/>
</dbReference>
<comment type="similarity">
    <text evidence="1">Belongs to the YciI family.</text>
</comment>
<dbReference type="InterPro" id="IPR005545">
    <property type="entry name" value="YCII"/>
</dbReference>
<reference evidence="3" key="1">
    <citation type="journal article" date="2024" name="Antonie Van Leeuwenhoek">
        <title>Bradyrhizobium ontarionense sp. nov., a novel bacterial symbiont isolated from Aeschynomene indica (Indian jointvetch), harbours photosynthesis, nitrogen fixation and nitrous oxide (N2O) reductase genes.</title>
        <authorList>
            <person name="Bromfield E.S.P."/>
            <person name="Cloutier S."/>
        </authorList>
    </citation>
    <scope>NUCLEOTIDE SEQUENCE</scope>
    <source>
        <strain evidence="3">A19</strain>
    </source>
</reference>
<evidence type="ECO:0000313" key="3">
    <source>
        <dbReference type="EMBL" id="UFZ03928.1"/>
    </source>
</evidence>
<dbReference type="Gene3D" id="3.30.70.1060">
    <property type="entry name" value="Dimeric alpha+beta barrel"/>
    <property type="match status" value="1"/>
</dbReference>
<accession>A0ABY3R9P0</accession>
<dbReference type="SUPFAM" id="SSF54909">
    <property type="entry name" value="Dimeric alpha+beta barrel"/>
    <property type="match status" value="1"/>
</dbReference>
<feature type="domain" description="YCII-related" evidence="2">
    <location>
        <begin position="1"/>
        <end position="115"/>
    </location>
</feature>
<evidence type="ECO:0000259" key="2">
    <source>
        <dbReference type="Pfam" id="PF03795"/>
    </source>
</evidence>
<dbReference type="Pfam" id="PF03795">
    <property type="entry name" value="YCII"/>
    <property type="match status" value="1"/>
</dbReference>
<organism evidence="3 4">
    <name type="scientific">Bradyrhizobium ontarionense</name>
    <dbReference type="NCBI Taxonomy" id="2898149"/>
    <lineage>
        <taxon>Bacteria</taxon>
        <taxon>Pseudomonadati</taxon>
        <taxon>Pseudomonadota</taxon>
        <taxon>Alphaproteobacteria</taxon>
        <taxon>Hyphomicrobiales</taxon>
        <taxon>Nitrobacteraceae</taxon>
        <taxon>Bradyrhizobium</taxon>
    </lineage>
</organism>
<evidence type="ECO:0000256" key="1">
    <source>
        <dbReference type="ARBA" id="ARBA00007689"/>
    </source>
</evidence>
<name>A0ABY3R9P0_9BRAD</name>